<accession>A0ABQ2WD94</accession>
<feature type="chain" id="PRO_5047282331" evidence="1">
    <location>
        <begin position="22"/>
        <end position="285"/>
    </location>
</feature>
<dbReference type="PANTHER" id="PTHR40590">
    <property type="entry name" value="CYTOPLASMIC PROTEIN-RELATED"/>
    <property type="match status" value="1"/>
</dbReference>
<evidence type="ECO:0000256" key="1">
    <source>
        <dbReference type="SAM" id="SignalP"/>
    </source>
</evidence>
<dbReference type="CDD" id="cd14789">
    <property type="entry name" value="Tiki"/>
    <property type="match status" value="1"/>
</dbReference>
<sequence>MPRFVYLFLMLMFFSSHTLFAASVWQVSKDNQQFYLVGTVHLLSESDFPLPSAFDTAFNASTHLIFETDLAELTGPSGMNKLMSQNTYKPGQNLQQVLSKEVYEALQTVAKARQWPLTSIEQFKPAFAAMMMATLELQRLGAASTGVDMHYLQRAQQQQKTISGLETIDEHLAVMSAMNELDADSLIKSTIKDIEQTEEMLSKMKAAWRSGDSQALKQLFIDDMQQFPEMYDILLVKRNHAWLKALEQLDEPNVMVLVGALHMVGEDGLLTLLNRQGYQITQLTE</sequence>
<keyword evidence="1" id="KW-0732">Signal</keyword>
<organism evidence="2 3">
    <name type="scientific">Alishewanella tabrizica</name>
    <dbReference type="NCBI Taxonomy" id="671278"/>
    <lineage>
        <taxon>Bacteria</taxon>
        <taxon>Pseudomonadati</taxon>
        <taxon>Pseudomonadota</taxon>
        <taxon>Gammaproteobacteria</taxon>
        <taxon>Alteromonadales</taxon>
        <taxon>Alteromonadaceae</taxon>
        <taxon>Alishewanella</taxon>
    </lineage>
</organism>
<dbReference type="InterPro" id="IPR002816">
    <property type="entry name" value="TraB/PrgY/GumN_fam"/>
</dbReference>
<dbReference type="RefSeq" id="WP_189479776.1">
    <property type="nucleotide sequence ID" value="NZ_BMYR01000001.1"/>
</dbReference>
<dbReference type="Pfam" id="PF01963">
    <property type="entry name" value="TraB_PrgY_gumN"/>
    <property type="match status" value="1"/>
</dbReference>
<name>A0ABQ2WD94_9ALTE</name>
<dbReference type="PANTHER" id="PTHR40590:SF1">
    <property type="entry name" value="CYTOPLASMIC PROTEIN"/>
    <property type="match status" value="1"/>
</dbReference>
<protein>
    <submittedName>
        <fullName evidence="2">TraB/GumN family protein</fullName>
    </submittedName>
</protein>
<gene>
    <name evidence="2" type="ORF">GCM10008111_03220</name>
</gene>
<dbReference type="Proteomes" id="UP000634667">
    <property type="component" value="Unassembled WGS sequence"/>
</dbReference>
<reference evidence="3" key="1">
    <citation type="journal article" date="2019" name="Int. J. Syst. Evol. Microbiol.">
        <title>The Global Catalogue of Microorganisms (GCM) 10K type strain sequencing project: providing services to taxonomists for standard genome sequencing and annotation.</title>
        <authorList>
            <consortium name="The Broad Institute Genomics Platform"/>
            <consortium name="The Broad Institute Genome Sequencing Center for Infectious Disease"/>
            <person name="Wu L."/>
            <person name="Ma J."/>
        </authorList>
    </citation>
    <scope>NUCLEOTIDE SEQUENCE [LARGE SCALE GENOMIC DNA]</scope>
    <source>
        <strain evidence="3">KCTC 23723</strain>
    </source>
</reference>
<evidence type="ECO:0000313" key="2">
    <source>
        <dbReference type="EMBL" id="GGW50646.1"/>
    </source>
</evidence>
<feature type="signal peptide" evidence="1">
    <location>
        <begin position="1"/>
        <end position="21"/>
    </location>
</feature>
<comment type="caution">
    <text evidence="2">The sequence shown here is derived from an EMBL/GenBank/DDBJ whole genome shotgun (WGS) entry which is preliminary data.</text>
</comment>
<dbReference type="InterPro" id="IPR047111">
    <property type="entry name" value="YbaP-like"/>
</dbReference>
<dbReference type="EMBL" id="BMYR01000001">
    <property type="protein sequence ID" value="GGW50646.1"/>
    <property type="molecule type" value="Genomic_DNA"/>
</dbReference>
<proteinExistence type="predicted"/>
<evidence type="ECO:0000313" key="3">
    <source>
        <dbReference type="Proteomes" id="UP000634667"/>
    </source>
</evidence>
<keyword evidence="3" id="KW-1185">Reference proteome</keyword>